<keyword evidence="4 7" id="KW-0812">Transmembrane</keyword>
<evidence type="ECO:0000256" key="2">
    <source>
        <dbReference type="ARBA" id="ARBA00022448"/>
    </source>
</evidence>
<dbReference type="SUPFAM" id="SSF161098">
    <property type="entry name" value="MetI-like"/>
    <property type="match status" value="1"/>
</dbReference>
<evidence type="ECO:0000256" key="5">
    <source>
        <dbReference type="ARBA" id="ARBA00022989"/>
    </source>
</evidence>
<dbReference type="GO" id="GO:0005886">
    <property type="term" value="C:plasma membrane"/>
    <property type="evidence" value="ECO:0007669"/>
    <property type="project" value="UniProtKB-SubCell"/>
</dbReference>
<evidence type="ECO:0000256" key="6">
    <source>
        <dbReference type="ARBA" id="ARBA00023136"/>
    </source>
</evidence>
<feature type="transmembrane region" description="Helical" evidence="7">
    <location>
        <begin position="228"/>
        <end position="247"/>
    </location>
</feature>
<evidence type="ECO:0000256" key="4">
    <source>
        <dbReference type="ARBA" id="ARBA00022692"/>
    </source>
</evidence>
<dbReference type="AlphaFoldDB" id="D3Q7D9"/>
<keyword evidence="2 7" id="KW-0813">Transport</keyword>
<dbReference type="STRING" id="446470.Snas_2734"/>
<dbReference type="eggNOG" id="COG1175">
    <property type="taxonomic scope" value="Bacteria"/>
</dbReference>
<dbReference type="HOGENOM" id="CLU_016047_0_2_11"/>
<evidence type="ECO:0000259" key="8">
    <source>
        <dbReference type="PROSITE" id="PS50928"/>
    </source>
</evidence>
<sequence>MTVTLLAERRRAAVDTTAARGRNRSRPRIAPWYFTGPAVALFAVFFAYPLVASLVESFQREDGTGASWAGLANYERLFSDPLVGGALLNIGLILVIQVPLMLSLALVLAQVLNQSWLRLRSTYRIGYFLPAVTTLVAYTIVFRVLLRADNGVFNQLIGLVGLSPVDWLNDPFWAKVALIASVTWRWTGYNMVILLAGLQAIPKQQYEAAAVDGAGPVSTYLRVIVPQLRPVILFCLITSTIGTLQLFDEPYILTEGGPDNATLTPVLYLYQVGFQQLDFGYASAIAWLVVAIIGLLSFAQFKFLGRRS</sequence>
<proteinExistence type="inferred from homology"/>
<feature type="transmembrane region" description="Helical" evidence="7">
    <location>
        <begin position="172"/>
        <end position="196"/>
    </location>
</feature>
<keyword evidence="10" id="KW-1185">Reference proteome</keyword>
<dbReference type="Gene3D" id="1.10.3720.10">
    <property type="entry name" value="MetI-like"/>
    <property type="match status" value="1"/>
</dbReference>
<dbReference type="Proteomes" id="UP000000844">
    <property type="component" value="Chromosome"/>
</dbReference>
<evidence type="ECO:0000256" key="3">
    <source>
        <dbReference type="ARBA" id="ARBA00022475"/>
    </source>
</evidence>
<gene>
    <name evidence="9" type="ordered locus">Snas_2734</name>
</gene>
<keyword evidence="6 7" id="KW-0472">Membrane</keyword>
<comment type="similarity">
    <text evidence="7">Belongs to the binding-protein-dependent transport system permease family.</text>
</comment>
<dbReference type="PANTHER" id="PTHR30193:SF37">
    <property type="entry name" value="INNER MEMBRANE ABC TRANSPORTER PERMEASE PROTEIN YCJO"/>
    <property type="match status" value="1"/>
</dbReference>
<comment type="subcellular location">
    <subcellularLocation>
        <location evidence="1 7">Cell membrane</location>
        <topology evidence="1 7">Multi-pass membrane protein</topology>
    </subcellularLocation>
</comment>
<keyword evidence="5 7" id="KW-1133">Transmembrane helix</keyword>
<dbReference type="RefSeq" id="WP_013017981.1">
    <property type="nucleotide sequence ID" value="NC_013947.1"/>
</dbReference>
<feature type="domain" description="ABC transmembrane type-1" evidence="8">
    <location>
        <begin position="87"/>
        <end position="300"/>
    </location>
</feature>
<evidence type="ECO:0000256" key="7">
    <source>
        <dbReference type="RuleBase" id="RU363032"/>
    </source>
</evidence>
<dbReference type="CDD" id="cd06261">
    <property type="entry name" value="TM_PBP2"/>
    <property type="match status" value="1"/>
</dbReference>
<dbReference type="PROSITE" id="PS50928">
    <property type="entry name" value="ABC_TM1"/>
    <property type="match status" value="1"/>
</dbReference>
<name>D3Q7D9_STANL</name>
<feature type="transmembrane region" description="Helical" evidence="7">
    <location>
        <begin position="30"/>
        <end position="51"/>
    </location>
</feature>
<evidence type="ECO:0000256" key="1">
    <source>
        <dbReference type="ARBA" id="ARBA00004651"/>
    </source>
</evidence>
<dbReference type="EMBL" id="CP001778">
    <property type="protein sequence ID" value="ADD42410.1"/>
    <property type="molecule type" value="Genomic_DNA"/>
</dbReference>
<protein>
    <submittedName>
        <fullName evidence="9">Binding-protein-dependent transport systems inner membrane component</fullName>
    </submittedName>
</protein>
<dbReference type="PANTHER" id="PTHR30193">
    <property type="entry name" value="ABC TRANSPORTER PERMEASE PROTEIN"/>
    <property type="match status" value="1"/>
</dbReference>
<dbReference type="InterPro" id="IPR051393">
    <property type="entry name" value="ABC_transporter_permease"/>
</dbReference>
<evidence type="ECO:0000313" key="10">
    <source>
        <dbReference type="Proteomes" id="UP000000844"/>
    </source>
</evidence>
<feature type="transmembrane region" description="Helical" evidence="7">
    <location>
        <begin position="125"/>
        <end position="146"/>
    </location>
</feature>
<dbReference type="InterPro" id="IPR035906">
    <property type="entry name" value="MetI-like_sf"/>
</dbReference>
<accession>D3Q7D9</accession>
<feature type="transmembrane region" description="Helical" evidence="7">
    <location>
        <begin position="86"/>
        <end position="113"/>
    </location>
</feature>
<organism evidence="9 10">
    <name type="scientific">Stackebrandtia nassauensis (strain DSM 44728 / CIP 108903 / NRRL B-16338 / NBRC 102104 / LLR-40K-21)</name>
    <dbReference type="NCBI Taxonomy" id="446470"/>
    <lineage>
        <taxon>Bacteria</taxon>
        <taxon>Bacillati</taxon>
        <taxon>Actinomycetota</taxon>
        <taxon>Actinomycetes</taxon>
        <taxon>Glycomycetales</taxon>
        <taxon>Glycomycetaceae</taxon>
        <taxon>Stackebrandtia</taxon>
    </lineage>
</organism>
<evidence type="ECO:0000313" key="9">
    <source>
        <dbReference type="EMBL" id="ADD42410.1"/>
    </source>
</evidence>
<dbReference type="Pfam" id="PF00528">
    <property type="entry name" value="BPD_transp_1"/>
    <property type="match status" value="1"/>
</dbReference>
<feature type="transmembrane region" description="Helical" evidence="7">
    <location>
        <begin position="279"/>
        <end position="299"/>
    </location>
</feature>
<dbReference type="KEGG" id="sna:Snas_2734"/>
<dbReference type="GO" id="GO:0055085">
    <property type="term" value="P:transmembrane transport"/>
    <property type="evidence" value="ECO:0007669"/>
    <property type="project" value="InterPro"/>
</dbReference>
<reference evidence="9 10" key="1">
    <citation type="journal article" date="2009" name="Stand. Genomic Sci.">
        <title>Complete genome sequence of Stackebrandtia nassauensis type strain (LLR-40K-21).</title>
        <authorList>
            <person name="Munk C."/>
            <person name="Lapidus A."/>
            <person name="Copeland A."/>
            <person name="Jando M."/>
            <person name="Mayilraj S."/>
            <person name="Glavina Del Rio T."/>
            <person name="Nolan M."/>
            <person name="Chen F."/>
            <person name="Lucas S."/>
            <person name="Tice H."/>
            <person name="Cheng J.F."/>
            <person name="Han C."/>
            <person name="Detter J.C."/>
            <person name="Bruce D."/>
            <person name="Goodwin L."/>
            <person name="Chain P."/>
            <person name="Pitluck S."/>
            <person name="Goker M."/>
            <person name="Ovchinikova G."/>
            <person name="Pati A."/>
            <person name="Ivanova N."/>
            <person name="Mavromatis K."/>
            <person name="Chen A."/>
            <person name="Palaniappan K."/>
            <person name="Land M."/>
            <person name="Hauser L."/>
            <person name="Chang Y.J."/>
            <person name="Jeffries C.D."/>
            <person name="Bristow J."/>
            <person name="Eisen J.A."/>
            <person name="Markowitz V."/>
            <person name="Hugenholtz P."/>
            <person name="Kyrpides N.C."/>
            <person name="Klenk H.P."/>
        </authorList>
    </citation>
    <scope>NUCLEOTIDE SEQUENCE [LARGE SCALE GENOMIC DNA]</scope>
    <source>
        <strain evidence="10">DSM 44728 / CIP 108903 / NRRL B-16338 / NBRC 102104 / LLR-40K-21</strain>
    </source>
</reference>
<dbReference type="InterPro" id="IPR000515">
    <property type="entry name" value="MetI-like"/>
</dbReference>
<keyword evidence="3" id="KW-1003">Cell membrane</keyword>